<evidence type="ECO:0000313" key="1">
    <source>
        <dbReference type="EMBL" id="KAI7982377.1"/>
    </source>
</evidence>
<proteinExistence type="predicted"/>
<evidence type="ECO:0000313" key="2">
    <source>
        <dbReference type="Proteomes" id="UP001060215"/>
    </source>
</evidence>
<dbReference type="EMBL" id="CM045768">
    <property type="protein sequence ID" value="KAI7982377.1"/>
    <property type="molecule type" value="Genomic_DNA"/>
</dbReference>
<keyword evidence="2" id="KW-1185">Reference proteome</keyword>
<gene>
    <name evidence="1" type="ORF">LOK49_LG15G01125</name>
</gene>
<name>A0ACC0F178_9ERIC</name>
<reference evidence="1 2" key="1">
    <citation type="journal article" date="2022" name="Plant J.">
        <title>Chromosome-level genome of Camellia lanceoleosa provides a valuable resource for understanding genome evolution and self-incompatibility.</title>
        <authorList>
            <person name="Gong W."/>
            <person name="Xiao S."/>
            <person name="Wang L."/>
            <person name="Liao Z."/>
            <person name="Chang Y."/>
            <person name="Mo W."/>
            <person name="Hu G."/>
            <person name="Li W."/>
            <person name="Zhao G."/>
            <person name="Zhu H."/>
            <person name="Hu X."/>
            <person name="Ji K."/>
            <person name="Xiang X."/>
            <person name="Song Q."/>
            <person name="Yuan D."/>
            <person name="Jin S."/>
            <person name="Zhang L."/>
        </authorList>
    </citation>
    <scope>NUCLEOTIDE SEQUENCE [LARGE SCALE GENOMIC DNA]</scope>
    <source>
        <strain evidence="1">SQ_2022a</strain>
    </source>
</reference>
<dbReference type="Proteomes" id="UP001060215">
    <property type="component" value="Chromosome 11"/>
</dbReference>
<organism evidence="1 2">
    <name type="scientific">Camellia lanceoleosa</name>
    <dbReference type="NCBI Taxonomy" id="1840588"/>
    <lineage>
        <taxon>Eukaryota</taxon>
        <taxon>Viridiplantae</taxon>
        <taxon>Streptophyta</taxon>
        <taxon>Embryophyta</taxon>
        <taxon>Tracheophyta</taxon>
        <taxon>Spermatophyta</taxon>
        <taxon>Magnoliopsida</taxon>
        <taxon>eudicotyledons</taxon>
        <taxon>Gunneridae</taxon>
        <taxon>Pentapetalae</taxon>
        <taxon>asterids</taxon>
        <taxon>Ericales</taxon>
        <taxon>Theaceae</taxon>
        <taxon>Camellia</taxon>
    </lineage>
</organism>
<comment type="caution">
    <text evidence="1">The sequence shown here is derived from an EMBL/GenBank/DDBJ whole genome shotgun (WGS) entry which is preliminary data.</text>
</comment>
<protein>
    <submittedName>
        <fullName evidence="1">Uncharacterized protein</fullName>
    </submittedName>
</protein>
<sequence>MCPLRLILIFLSATLAAFFVLKNIKYHSEIPQDSFTNSVESSASVNPSSKVSKQFVLTTDYSLSIMKLQVWGAIRTGFCTFIDMASDLYLWWNFVSSSSSSSSSSSEPTY</sequence>
<accession>A0ACC0F178</accession>